<evidence type="ECO:0000313" key="1">
    <source>
        <dbReference type="EMBL" id="CDW21235.1"/>
    </source>
</evidence>
<sequence length="59" mass="6983">QKYISLFWTKMEISTLVCTGHDKSNNFKQLGVNCYTIYNICKRVEDRSRIFFNAVRQSS</sequence>
<dbReference type="AlphaFoldDB" id="A0A0K2T5Z0"/>
<reference evidence="1" key="1">
    <citation type="submission" date="2014-05" db="EMBL/GenBank/DDBJ databases">
        <authorList>
            <person name="Chronopoulou M."/>
        </authorList>
    </citation>
    <scope>NUCLEOTIDE SEQUENCE</scope>
    <source>
        <tissue evidence="1">Whole organism</tissue>
    </source>
</reference>
<feature type="non-terminal residue" evidence="1">
    <location>
        <position position="1"/>
    </location>
</feature>
<proteinExistence type="predicted"/>
<dbReference type="EMBL" id="HACA01003874">
    <property type="protein sequence ID" value="CDW21235.1"/>
    <property type="molecule type" value="Transcribed_RNA"/>
</dbReference>
<accession>A0A0K2T5Z0</accession>
<protein>
    <submittedName>
        <fullName evidence="1">Uncharacterized protein</fullName>
    </submittedName>
</protein>
<name>A0A0K2T5Z0_LEPSM</name>
<organism evidence="1">
    <name type="scientific">Lepeophtheirus salmonis</name>
    <name type="common">Salmon louse</name>
    <name type="synonym">Caligus salmonis</name>
    <dbReference type="NCBI Taxonomy" id="72036"/>
    <lineage>
        <taxon>Eukaryota</taxon>
        <taxon>Metazoa</taxon>
        <taxon>Ecdysozoa</taxon>
        <taxon>Arthropoda</taxon>
        <taxon>Crustacea</taxon>
        <taxon>Multicrustacea</taxon>
        <taxon>Hexanauplia</taxon>
        <taxon>Copepoda</taxon>
        <taxon>Siphonostomatoida</taxon>
        <taxon>Caligidae</taxon>
        <taxon>Lepeophtheirus</taxon>
    </lineage>
</organism>